<keyword evidence="1" id="KW-0802">TPR repeat</keyword>
<dbReference type="SUPFAM" id="SSF48452">
    <property type="entry name" value="TPR-like"/>
    <property type="match status" value="1"/>
</dbReference>
<dbReference type="Gene3D" id="1.25.40.10">
    <property type="entry name" value="Tetratricopeptide repeat domain"/>
    <property type="match status" value="1"/>
</dbReference>
<comment type="caution">
    <text evidence="2">The sequence shown here is derived from an EMBL/GenBank/DDBJ whole genome shotgun (WGS) entry which is preliminary data.</text>
</comment>
<evidence type="ECO:0000256" key="1">
    <source>
        <dbReference type="PROSITE-ProRule" id="PRU00339"/>
    </source>
</evidence>
<dbReference type="InterPro" id="IPR011990">
    <property type="entry name" value="TPR-like_helical_dom_sf"/>
</dbReference>
<name>A0ABQ9V5F8_SAGOE</name>
<dbReference type="SMART" id="SM00028">
    <property type="entry name" value="TPR"/>
    <property type="match status" value="1"/>
</dbReference>
<protein>
    <submittedName>
        <fullName evidence="2">Tetratricopeptide repeat protein 7B</fullName>
    </submittedName>
</protein>
<reference evidence="2 3" key="1">
    <citation type="submission" date="2023-05" db="EMBL/GenBank/DDBJ databases">
        <title>B98-5 Cell Line De Novo Hybrid Assembly: An Optical Mapping Approach.</title>
        <authorList>
            <person name="Kananen K."/>
            <person name="Auerbach J.A."/>
            <person name="Kautto E."/>
            <person name="Blachly J.S."/>
        </authorList>
    </citation>
    <scope>NUCLEOTIDE SEQUENCE [LARGE SCALE GENOMIC DNA]</scope>
    <source>
        <strain evidence="2">B95-8</strain>
        <tissue evidence="2">Cell line</tissue>
    </source>
</reference>
<dbReference type="InterPro" id="IPR019734">
    <property type="entry name" value="TPR_rpt"/>
</dbReference>
<dbReference type="Proteomes" id="UP001266305">
    <property type="component" value="Unassembled WGS sequence"/>
</dbReference>
<feature type="repeat" description="TPR" evidence="1">
    <location>
        <begin position="27"/>
        <end position="60"/>
    </location>
</feature>
<dbReference type="PROSITE" id="PS50005">
    <property type="entry name" value="TPR"/>
    <property type="match status" value="1"/>
</dbReference>
<organism evidence="2 3">
    <name type="scientific">Saguinus oedipus</name>
    <name type="common">Cotton-top tamarin</name>
    <name type="synonym">Oedipomidas oedipus</name>
    <dbReference type="NCBI Taxonomy" id="9490"/>
    <lineage>
        <taxon>Eukaryota</taxon>
        <taxon>Metazoa</taxon>
        <taxon>Chordata</taxon>
        <taxon>Craniata</taxon>
        <taxon>Vertebrata</taxon>
        <taxon>Euteleostomi</taxon>
        <taxon>Mammalia</taxon>
        <taxon>Eutheria</taxon>
        <taxon>Euarchontoglires</taxon>
        <taxon>Primates</taxon>
        <taxon>Haplorrhini</taxon>
        <taxon>Platyrrhini</taxon>
        <taxon>Cebidae</taxon>
        <taxon>Callitrichinae</taxon>
        <taxon>Saguinus</taxon>
    </lineage>
</organism>
<dbReference type="PANTHER" id="PTHR23083">
    <property type="entry name" value="TETRATRICOPEPTIDE REPEAT PROTEIN, TPR"/>
    <property type="match status" value="1"/>
</dbReference>
<proteinExistence type="predicted"/>
<gene>
    <name evidence="2" type="primary">TTC7B_1</name>
    <name evidence="2" type="ORF">P7K49_018462</name>
</gene>
<dbReference type="PANTHER" id="PTHR23083:SF365">
    <property type="entry name" value="TETRATRICOPEPTIDE REPEAT PROTEIN 7B"/>
    <property type="match status" value="1"/>
</dbReference>
<evidence type="ECO:0000313" key="2">
    <source>
        <dbReference type="EMBL" id="KAK2104606.1"/>
    </source>
</evidence>
<keyword evidence="3" id="KW-1185">Reference proteome</keyword>
<evidence type="ECO:0000313" key="3">
    <source>
        <dbReference type="Proteomes" id="UP001266305"/>
    </source>
</evidence>
<feature type="non-terminal residue" evidence="2">
    <location>
        <position position="1"/>
    </location>
</feature>
<dbReference type="EMBL" id="JASSZA010000008">
    <property type="protein sequence ID" value="KAK2104606.1"/>
    <property type="molecule type" value="Genomic_DNA"/>
</dbReference>
<dbReference type="InterPro" id="IPR051722">
    <property type="entry name" value="Endocytosis_PI4K-reg_protein"/>
</dbReference>
<dbReference type="Pfam" id="PF13432">
    <property type="entry name" value="TPR_16"/>
    <property type="match status" value="1"/>
</dbReference>
<accession>A0ABQ9V5F8</accession>
<sequence length="86" mass="9422">EVYIGIGKPAEATACTQEAANLFPMSHNVLYMRGQIAELRGSVDEARRWYEEALAISPTHVKSMQRLVSLRAQLHPHSGMGTALGT</sequence>